<gene>
    <name evidence="5" type="ORF">GCM10011339_30360</name>
</gene>
<dbReference type="InterPro" id="IPR018060">
    <property type="entry name" value="HTH_AraC"/>
</dbReference>
<dbReference type="Gene3D" id="1.10.10.60">
    <property type="entry name" value="Homeodomain-like"/>
    <property type="match status" value="2"/>
</dbReference>
<dbReference type="SMART" id="SM00342">
    <property type="entry name" value="HTH_ARAC"/>
    <property type="match status" value="1"/>
</dbReference>
<evidence type="ECO:0000259" key="4">
    <source>
        <dbReference type="PROSITE" id="PS01124"/>
    </source>
</evidence>
<dbReference type="PROSITE" id="PS01124">
    <property type="entry name" value="HTH_ARAC_FAMILY_2"/>
    <property type="match status" value="1"/>
</dbReference>
<proteinExistence type="predicted"/>
<keyword evidence="1" id="KW-0805">Transcription regulation</keyword>
<dbReference type="CDD" id="cd06976">
    <property type="entry name" value="cupin_MtlR-like_N"/>
    <property type="match status" value="1"/>
</dbReference>
<dbReference type="InterPro" id="IPR011051">
    <property type="entry name" value="RmlC_Cupin_sf"/>
</dbReference>
<dbReference type="SUPFAM" id="SSF51182">
    <property type="entry name" value="RmlC-like cupins"/>
    <property type="match status" value="1"/>
</dbReference>
<reference evidence="6" key="1">
    <citation type="journal article" date="2019" name="Int. J. Syst. Evol. Microbiol.">
        <title>The Global Catalogue of Microorganisms (GCM) 10K type strain sequencing project: providing services to taxonomists for standard genome sequencing and annotation.</title>
        <authorList>
            <consortium name="The Broad Institute Genomics Platform"/>
            <consortium name="The Broad Institute Genome Sequencing Center for Infectious Disease"/>
            <person name="Wu L."/>
            <person name="Ma J."/>
        </authorList>
    </citation>
    <scope>NUCLEOTIDE SEQUENCE [LARGE SCALE GENOMIC DNA]</scope>
    <source>
        <strain evidence="6">CGMCC 1.15407</strain>
    </source>
</reference>
<dbReference type="PROSITE" id="PS00041">
    <property type="entry name" value="HTH_ARAC_FAMILY_1"/>
    <property type="match status" value="1"/>
</dbReference>
<dbReference type="InterPro" id="IPR018062">
    <property type="entry name" value="HTH_AraC-typ_CS"/>
</dbReference>
<keyword evidence="3" id="KW-0804">Transcription</keyword>
<organism evidence="5 6">
    <name type="scientific">Echinicola rosea</name>
    <dbReference type="NCBI Taxonomy" id="1807691"/>
    <lineage>
        <taxon>Bacteria</taxon>
        <taxon>Pseudomonadati</taxon>
        <taxon>Bacteroidota</taxon>
        <taxon>Cytophagia</taxon>
        <taxon>Cytophagales</taxon>
        <taxon>Cyclobacteriaceae</taxon>
        <taxon>Echinicola</taxon>
    </lineage>
</organism>
<dbReference type="EMBL" id="BMIU01000016">
    <property type="protein sequence ID" value="GGF39758.1"/>
    <property type="molecule type" value="Genomic_DNA"/>
</dbReference>
<accession>A0ABQ1V5C2</accession>
<sequence length="296" mass="34684">MKPYFHKVPITNSDSFSIRHDIKANFGTLWHYHPELELHYIVKGEGIQYIGDNISSFSSGDMIFLGQNLPHTWRCHEDYFVSGSGKNIEAYILQFHPNCFGKDFFQLPETYAIPKLYEKAKHGLNITGKTKRKLERYMKLAVRADNIDRLIHLLQIIKTLCETNEYETIAPGYAFSHLSNLSEMARLEKIYTYVMAHYKEEIPLDQIASIAHLSKTSFCRYFKTMTNKTFYDFLIEIRISNSCKLLIDDRFPIEIICYECGFNNVSNFYRHFKKVTKLTPNQYRNKYLPSKQSTGS</sequence>
<dbReference type="Proteomes" id="UP000647339">
    <property type="component" value="Unassembled WGS sequence"/>
</dbReference>
<name>A0ABQ1V5C2_9BACT</name>
<dbReference type="InterPro" id="IPR013096">
    <property type="entry name" value="Cupin_2"/>
</dbReference>
<comment type="caution">
    <text evidence="5">The sequence shown here is derived from an EMBL/GenBank/DDBJ whole genome shotgun (WGS) entry which is preliminary data.</text>
</comment>
<dbReference type="SUPFAM" id="SSF46689">
    <property type="entry name" value="Homeodomain-like"/>
    <property type="match status" value="2"/>
</dbReference>
<dbReference type="PANTHER" id="PTHR43280">
    <property type="entry name" value="ARAC-FAMILY TRANSCRIPTIONAL REGULATOR"/>
    <property type="match status" value="1"/>
</dbReference>
<dbReference type="RefSeq" id="WP_137404759.1">
    <property type="nucleotide sequence ID" value="NZ_BMIU01000016.1"/>
</dbReference>
<dbReference type="InterPro" id="IPR009057">
    <property type="entry name" value="Homeodomain-like_sf"/>
</dbReference>
<keyword evidence="2" id="KW-0238">DNA-binding</keyword>
<keyword evidence="6" id="KW-1185">Reference proteome</keyword>
<dbReference type="Gene3D" id="2.60.120.10">
    <property type="entry name" value="Jelly Rolls"/>
    <property type="match status" value="1"/>
</dbReference>
<evidence type="ECO:0000256" key="3">
    <source>
        <dbReference type="ARBA" id="ARBA00023163"/>
    </source>
</evidence>
<protein>
    <submittedName>
        <fullName evidence="5">AraC family transcriptional regulator</fullName>
    </submittedName>
</protein>
<dbReference type="InterPro" id="IPR014710">
    <property type="entry name" value="RmlC-like_jellyroll"/>
</dbReference>
<evidence type="ECO:0000256" key="2">
    <source>
        <dbReference type="ARBA" id="ARBA00023125"/>
    </source>
</evidence>
<feature type="domain" description="HTH araC/xylS-type" evidence="4">
    <location>
        <begin position="188"/>
        <end position="286"/>
    </location>
</feature>
<dbReference type="Pfam" id="PF12833">
    <property type="entry name" value="HTH_18"/>
    <property type="match status" value="1"/>
</dbReference>
<dbReference type="PANTHER" id="PTHR43280:SF27">
    <property type="entry name" value="TRANSCRIPTIONAL REGULATOR MTLR"/>
    <property type="match status" value="1"/>
</dbReference>
<evidence type="ECO:0000313" key="6">
    <source>
        <dbReference type="Proteomes" id="UP000647339"/>
    </source>
</evidence>
<dbReference type="Pfam" id="PF07883">
    <property type="entry name" value="Cupin_2"/>
    <property type="match status" value="1"/>
</dbReference>
<evidence type="ECO:0000313" key="5">
    <source>
        <dbReference type="EMBL" id="GGF39758.1"/>
    </source>
</evidence>
<evidence type="ECO:0000256" key="1">
    <source>
        <dbReference type="ARBA" id="ARBA00023015"/>
    </source>
</evidence>